<dbReference type="FunFam" id="1.20.58.340:FF:000012">
    <property type="entry name" value="Magnesium transport protein CorA"/>
    <property type="match status" value="1"/>
</dbReference>
<evidence type="ECO:0000256" key="1">
    <source>
        <dbReference type="ARBA" id="ARBA00004651"/>
    </source>
</evidence>
<evidence type="ECO:0000313" key="9">
    <source>
        <dbReference type="EMBL" id="SFR94273.1"/>
    </source>
</evidence>
<keyword evidence="4 8" id="KW-1003">Cell membrane</keyword>
<dbReference type="Gene3D" id="1.20.58.340">
    <property type="entry name" value="Magnesium transport protein CorA, transmembrane region"/>
    <property type="match status" value="2"/>
</dbReference>
<sequence length="327" mass="36290">MITAIVYGDGETTEYDDLASARAAAGTTWIHATEVTDAELDAIADEFDIHGLAIDDLGNDVRAKTEEFPDHTFVLLKTATLARGETTFREEVATSPVGIFLGDDWIVSVTTGAAPVVERVRRAVASGDERLLHRGADFTAYRIIDVVVDDYFDLLDRIEDEIEAIEEDVLETPDRATLERINSVRRELLSFRKQVWPAREAVGVLARGDPDEVDPDTEKYFRDVYDHLVQIADLTETYRDLVSGARDIYLNALSQSTNEVMKTLTVVATIFIPLTFVAGVYGMNFDPAASPYNMPELGWGYGYPAVLVVMALIAVAMAAHFRRRGYI</sequence>
<dbReference type="EMBL" id="FOZK01000001">
    <property type="protein sequence ID" value="SFR94273.1"/>
    <property type="molecule type" value="Genomic_DNA"/>
</dbReference>
<keyword evidence="8" id="KW-0406">Ion transport</keyword>
<dbReference type="InterPro" id="IPR045863">
    <property type="entry name" value="CorA_TM1_TM2"/>
</dbReference>
<dbReference type="PANTHER" id="PTHR46494">
    <property type="entry name" value="CORA FAMILY METAL ION TRANSPORTER (EUROFUNG)"/>
    <property type="match status" value="1"/>
</dbReference>
<dbReference type="OrthoDB" id="28779at2157"/>
<dbReference type="SUPFAM" id="SSF144083">
    <property type="entry name" value="Magnesium transport protein CorA, transmembrane region"/>
    <property type="match status" value="1"/>
</dbReference>
<evidence type="ECO:0000256" key="3">
    <source>
        <dbReference type="ARBA" id="ARBA00022448"/>
    </source>
</evidence>
<dbReference type="NCBIfam" id="TIGR00383">
    <property type="entry name" value="corA"/>
    <property type="match status" value="1"/>
</dbReference>
<keyword evidence="6 8" id="KW-1133">Transmembrane helix</keyword>
<dbReference type="Gene3D" id="3.30.460.20">
    <property type="entry name" value="CorA soluble domain-like"/>
    <property type="match status" value="1"/>
</dbReference>
<accession>A0A1I6KSQ1</accession>
<dbReference type="Proteomes" id="UP000199062">
    <property type="component" value="Unassembled WGS sequence"/>
</dbReference>
<dbReference type="RefSeq" id="WP_089815615.1">
    <property type="nucleotide sequence ID" value="NZ_FOZK01000001.1"/>
</dbReference>
<dbReference type="GO" id="GO:0015095">
    <property type="term" value="F:magnesium ion transmembrane transporter activity"/>
    <property type="evidence" value="ECO:0007669"/>
    <property type="project" value="UniProtKB-UniRule"/>
</dbReference>
<dbReference type="PANTHER" id="PTHR46494:SF1">
    <property type="entry name" value="CORA FAMILY METAL ION TRANSPORTER (EUROFUNG)"/>
    <property type="match status" value="1"/>
</dbReference>
<evidence type="ECO:0000256" key="6">
    <source>
        <dbReference type="ARBA" id="ARBA00022989"/>
    </source>
</evidence>
<name>A0A1I6KSQ1_9EURY</name>
<feature type="transmembrane region" description="Helical" evidence="8">
    <location>
        <begin position="263"/>
        <end position="281"/>
    </location>
</feature>
<dbReference type="InterPro" id="IPR002523">
    <property type="entry name" value="MgTranspt_CorA/ZnTranspt_ZntB"/>
</dbReference>
<evidence type="ECO:0000256" key="8">
    <source>
        <dbReference type="RuleBase" id="RU362010"/>
    </source>
</evidence>
<keyword evidence="3 8" id="KW-0813">Transport</keyword>
<dbReference type="InterPro" id="IPR004488">
    <property type="entry name" value="Mg/Co-transport_prot_CorA"/>
</dbReference>
<comment type="similarity">
    <text evidence="2 8">Belongs to the CorA metal ion transporter (MIT) (TC 1.A.35) family.</text>
</comment>
<comment type="subcellular location">
    <subcellularLocation>
        <location evidence="1">Cell membrane</location>
        <topology evidence="1">Multi-pass membrane protein</topology>
    </subcellularLocation>
    <subcellularLocation>
        <location evidence="8">Membrane</location>
        <topology evidence="8">Multi-pass membrane protein</topology>
    </subcellularLocation>
</comment>
<evidence type="ECO:0000256" key="7">
    <source>
        <dbReference type="ARBA" id="ARBA00023136"/>
    </source>
</evidence>
<dbReference type="InterPro" id="IPR045861">
    <property type="entry name" value="CorA_cytoplasmic_dom"/>
</dbReference>
<gene>
    <name evidence="8" type="primary">corA</name>
    <name evidence="9" type="ORF">SAMN05216559_1487</name>
</gene>
<comment type="function">
    <text evidence="8">Mediates influx of magnesium ions.</text>
</comment>
<keyword evidence="8" id="KW-0460">Magnesium</keyword>
<dbReference type="SUPFAM" id="SSF143865">
    <property type="entry name" value="CorA soluble domain-like"/>
    <property type="match status" value="1"/>
</dbReference>
<keyword evidence="5 8" id="KW-0812">Transmembrane</keyword>
<dbReference type="GO" id="GO:0050897">
    <property type="term" value="F:cobalt ion binding"/>
    <property type="evidence" value="ECO:0007669"/>
    <property type="project" value="TreeGrafter"/>
</dbReference>
<evidence type="ECO:0000313" key="10">
    <source>
        <dbReference type="Proteomes" id="UP000199062"/>
    </source>
</evidence>
<dbReference type="AlphaFoldDB" id="A0A1I6KSQ1"/>
<dbReference type="GO" id="GO:0015087">
    <property type="term" value="F:cobalt ion transmembrane transporter activity"/>
    <property type="evidence" value="ECO:0007669"/>
    <property type="project" value="UniProtKB-UniRule"/>
</dbReference>
<keyword evidence="7 8" id="KW-0472">Membrane</keyword>
<dbReference type="CDD" id="cd12828">
    <property type="entry name" value="TmCorA-like_1"/>
    <property type="match status" value="1"/>
</dbReference>
<proteinExistence type="inferred from homology"/>
<evidence type="ECO:0000256" key="5">
    <source>
        <dbReference type="ARBA" id="ARBA00022692"/>
    </source>
</evidence>
<protein>
    <recommendedName>
        <fullName evidence="8">Magnesium transport protein CorA</fullName>
    </recommendedName>
</protein>
<dbReference type="Pfam" id="PF01544">
    <property type="entry name" value="CorA"/>
    <property type="match status" value="1"/>
</dbReference>
<dbReference type="GO" id="GO:0000287">
    <property type="term" value="F:magnesium ion binding"/>
    <property type="evidence" value="ECO:0007669"/>
    <property type="project" value="TreeGrafter"/>
</dbReference>
<dbReference type="GO" id="GO:0005886">
    <property type="term" value="C:plasma membrane"/>
    <property type="evidence" value="ECO:0007669"/>
    <property type="project" value="UniProtKB-SubCell"/>
</dbReference>
<keyword evidence="10" id="KW-1185">Reference proteome</keyword>
<feature type="transmembrane region" description="Helical" evidence="8">
    <location>
        <begin position="301"/>
        <end position="321"/>
    </location>
</feature>
<evidence type="ECO:0000256" key="4">
    <source>
        <dbReference type="ARBA" id="ARBA00022475"/>
    </source>
</evidence>
<dbReference type="STRING" id="767519.SAMN05216559_1487"/>
<evidence type="ECO:0000256" key="2">
    <source>
        <dbReference type="ARBA" id="ARBA00009765"/>
    </source>
</evidence>
<organism evidence="9 10">
    <name type="scientific">Halomicrobium zhouii</name>
    <dbReference type="NCBI Taxonomy" id="767519"/>
    <lineage>
        <taxon>Archaea</taxon>
        <taxon>Methanobacteriati</taxon>
        <taxon>Methanobacteriota</taxon>
        <taxon>Stenosarchaea group</taxon>
        <taxon>Halobacteria</taxon>
        <taxon>Halobacteriales</taxon>
        <taxon>Haloarculaceae</taxon>
        <taxon>Halomicrobium</taxon>
    </lineage>
</organism>
<reference evidence="9 10" key="1">
    <citation type="submission" date="2016-10" db="EMBL/GenBank/DDBJ databases">
        <authorList>
            <person name="de Groot N.N."/>
        </authorList>
    </citation>
    <scope>NUCLEOTIDE SEQUENCE [LARGE SCALE GENOMIC DNA]</scope>
    <source>
        <strain evidence="9 10">CGMCC 1.10457</strain>
    </source>
</reference>